<evidence type="ECO:0000256" key="2">
    <source>
        <dbReference type="ARBA" id="ARBA00022525"/>
    </source>
</evidence>
<keyword evidence="4" id="KW-0677">Repeat</keyword>
<evidence type="ECO:0000256" key="7">
    <source>
        <dbReference type="SAM" id="SignalP"/>
    </source>
</evidence>
<keyword evidence="2" id="KW-0964">Secreted</keyword>
<dbReference type="Gene3D" id="4.10.410.10">
    <property type="entry name" value="Pancreatic trypsin inhibitor Kunitz domain"/>
    <property type="match status" value="2"/>
</dbReference>
<dbReference type="AlphaFoldDB" id="A0A023G969"/>
<proteinExistence type="evidence at transcript level"/>
<dbReference type="InterPro" id="IPR036880">
    <property type="entry name" value="Kunitz_BPTI_sf"/>
</dbReference>
<feature type="signal peptide" evidence="7">
    <location>
        <begin position="1"/>
        <end position="21"/>
    </location>
</feature>
<dbReference type="SUPFAM" id="SSF57362">
    <property type="entry name" value="BPTI-like"/>
    <property type="match status" value="2"/>
</dbReference>
<dbReference type="CDD" id="cd00109">
    <property type="entry name" value="Kunitz-type"/>
    <property type="match status" value="1"/>
</dbReference>
<feature type="chain" id="PRO_5001518394" evidence="7">
    <location>
        <begin position="22"/>
        <end position="182"/>
    </location>
</feature>
<dbReference type="InterPro" id="IPR050098">
    <property type="entry name" value="TFPI/VKTCI-like"/>
</dbReference>
<dbReference type="PANTHER" id="PTHR10083">
    <property type="entry name" value="KUNITZ-TYPE PROTEASE INHIBITOR-RELATED"/>
    <property type="match status" value="1"/>
</dbReference>
<dbReference type="Pfam" id="PF00014">
    <property type="entry name" value="Kunitz_BPTI"/>
    <property type="match status" value="2"/>
</dbReference>
<keyword evidence="6" id="KW-1015">Disulfide bond</keyword>
<accession>A0A023G969</accession>
<dbReference type="InterPro" id="IPR002223">
    <property type="entry name" value="Kunitz_BPTI"/>
</dbReference>
<evidence type="ECO:0000256" key="3">
    <source>
        <dbReference type="ARBA" id="ARBA00022690"/>
    </source>
</evidence>
<dbReference type="PROSITE" id="PS50279">
    <property type="entry name" value="BPTI_KUNITZ_2"/>
    <property type="match status" value="2"/>
</dbReference>
<feature type="domain" description="BPTI/Kunitz inhibitor" evidence="8">
    <location>
        <begin position="87"/>
        <end position="137"/>
    </location>
</feature>
<keyword evidence="5" id="KW-0722">Serine protease inhibitor</keyword>
<evidence type="ECO:0000256" key="1">
    <source>
        <dbReference type="ARBA" id="ARBA00004613"/>
    </source>
</evidence>
<dbReference type="PRINTS" id="PR00759">
    <property type="entry name" value="BASICPTASE"/>
</dbReference>
<dbReference type="SMART" id="SM00131">
    <property type="entry name" value="KU"/>
    <property type="match status" value="2"/>
</dbReference>
<protein>
    <submittedName>
        <fullName evidence="9">Putative tick kunitz 85</fullName>
    </submittedName>
</protein>
<dbReference type="GO" id="GO:0004867">
    <property type="term" value="F:serine-type endopeptidase inhibitor activity"/>
    <property type="evidence" value="ECO:0007669"/>
    <property type="project" value="UniProtKB-KW"/>
</dbReference>
<evidence type="ECO:0000256" key="6">
    <source>
        <dbReference type="ARBA" id="ARBA00023157"/>
    </source>
</evidence>
<name>A0A023G969_AMBTT</name>
<evidence type="ECO:0000313" key="9">
    <source>
        <dbReference type="EMBL" id="JAC30781.1"/>
    </source>
</evidence>
<organism evidence="9">
    <name type="scientific">Amblyomma triste</name>
    <name type="common">Neotropical tick</name>
    <dbReference type="NCBI Taxonomy" id="251400"/>
    <lineage>
        <taxon>Eukaryota</taxon>
        <taxon>Metazoa</taxon>
        <taxon>Ecdysozoa</taxon>
        <taxon>Arthropoda</taxon>
        <taxon>Chelicerata</taxon>
        <taxon>Arachnida</taxon>
        <taxon>Acari</taxon>
        <taxon>Parasitiformes</taxon>
        <taxon>Ixodida</taxon>
        <taxon>Ixodoidea</taxon>
        <taxon>Ixodidae</taxon>
        <taxon>Amblyomminae</taxon>
        <taxon>Amblyomma</taxon>
    </lineage>
</organism>
<comment type="subcellular location">
    <subcellularLocation>
        <location evidence="1">Secreted</location>
    </subcellularLocation>
</comment>
<reference evidence="9" key="1">
    <citation type="submission" date="2014-03" db="EMBL/GenBank/DDBJ databases">
        <title>The sialotranscriptome of Amblyomma triste, Amblyomma parvum and Amblyomma cajennense ticks, uncovered by 454-based RNA-seq.</title>
        <authorList>
            <person name="Garcia G.R."/>
            <person name="Gardinassi L.G."/>
            <person name="Ribeiro J.M."/>
            <person name="Anatriello E."/>
            <person name="Ferreira B.R."/>
            <person name="Moreira H.N."/>
            <person name="Mafra C."/>
            <person name="Olegario M.M."/>
            <person name="Szabo P.J."/>
            <person name="Miranda-Santos I.K."/>
            <person name="Maruyama S.R."/>
        </authorList>
    </citation>
    <scope>NUCLEOTIDE SEQUENCE</scope>
    <source>
        <strain evidence="9">Mato Grasso do Sul</strain>
        <tissue evidence="9">Salivary glands</tissue>
    </source>
</reference>
<keyword evidence="7" id="KW-0732">Signal</keyword>
<feature type="domain" description="BPTI/Kunitz inhibitor" evidence="8">
    <location>
        <begin position="27"/>
        <end position="77"/>
    </location>
</feature>
<evidence type="ECO:0000256" key="5">
    <source>
        <dbReference type="ARBA" id="ARBA00022900"/>
    </source>
</evidence>
<keyword evidence="3" id="KW-0646">Protease inhibitor</keyword>
<sequence length="182" mass="21134">MRTRVFFCAFVFCFIATQVSGIEWSRCMRWKAIGNCKNRIPSWYFDMWTLRCKGFMYSGCGGNRNRFPTEEECNKSCLPKSKRKQVCSLEPKAGKCKAAIPLWYYDPESDKCRGLIYGGCKGNGNRFETCLKCMKRCSGHNNARKICKKQTKEFLKKYNLGSDQQRKSSKWPLGIKFPFIGK</sequence>
<dbReference type="FunFam" id="4.10.410.10:FF:000020">
    <property type="entry name" value="Collagen, type VI, alpha 3"/>
    <property type="match status" value="2"/>
</dbReference>
<evidence type="ECO:0000256" key="4">
    <source>
        <dbReference type="ARBA" id="ARBA00022737"/>
    </source>
</evidence>
<evidence type="ECO:0000259" key="8">
    <source>
        <dbReference type="PROSITE" id="PS50279"/>
    </source>
</evidence>
<dbReference type="EMBL" id="GBBM01004637">
    <property type="protein sequence ID" value="JAC30781.1"/>
    <property type="molecule type" value="mRNA"/>
</dbReference>
<dbReference type="GO" id="GO:0005576">
    <property type="term" value="C:extracellular region"/>
    <property type="evidence" value="ECO:0007669"/>
    <property type="project" value="UniProtKB-SubCell"/>
</dbReference>